<dbReference type="EMBL" id="CP136895">
    <property type="protein sequence ID" value="WOL11481.1"/>
    <property type="molecule type" value="Genomic_DNA"/>
</dbReference>
<dbReference type="AlphaFoldDB" id="A0AAQ3QG08"/>
<keyword evidence="3" id="KW-1185">Reference proteome</keyword>
<accession>A0AAQ3QG08</accession>
<proteinExistence type="predicted"/>
<gene>
    <name evidence="2" type="ORF">Cni_G20244</name>
</gene>
<evidence type="ECO:0000313" key="2">
    <source>
        <dbReference type="EMBL" id="WOL11481.1"/>
    </source>
</evidence>
<dbReference type="Proteomes" id="UP001327560">
    <property type="component" value="Chromosome 6"/>
</dbReference>
<sequence length="92" mass="9693">MAPSLWARATGLRSGGSEERHVEEGISVCGGAGSFHVGLASRNAEGDVGKSMLEESARGYGENDTFSRAEWRNPGDSGGHLGEIRFRNALGD</sequence>
<protein>
    <submittedName>
        <fullName evidence="2">Uncharacterized protein</fullName>
    </submittedName>
</protein>
<name>A0AAQ3QG08_9LILI</name>
<evidence type="ECO:0000313" key="3">
    <source>
        <dbReference type="Proteomes" id="UP001327560"/>
    </source>
</evidence>
<feature type="region of interest" description="Disordered" evidence="1">
    <location>
        <begin position="58"/>
        <end position="84"/>
    </location>
</feature>
<evidence type="ECO:0000256" key="1">
    <source>
        <dbReference type="SAM" id="MobiDB-lite"/>
    </source>
</evidence>
<organism evidence="2 3">
    <name type="scientific">Canna indica</name>
    <name type="common">Indian-shot</name>
    <dbReference type="NCBI Taxonomy" id="4628"/>
    <lineage>
        <taxon>Eukaryota</taxon>
        <taxon>Viridiplantae</taxon>
        <taxon>Streptophyta</taxon>
        <taxon>Embryophyta</taxon>
        <taxon>Tracheophyta</taxon>
        <taxon>Spermatophyta</taxon>
        <taxon>Magnoliopsida</taxon>
        <taxon>Liliopsida</taxon>
        <taxon>Zingiberales</taxon>
        <taxon>Cannaceae</taxon>
        <taxon>Canna</taxon>
    </lineage>
</organism>
<reference evidence="2 3" key="1">
    <citation type="submission" date="2023-10" db="EMBL/GenBank/DDBJ databases">
        <title>Chromosome-scale genome assembly provides insights into flower coloration mechanisms of Canna indica.</title>
        <authorList>
            <person name="Li C."/>
        </authorList>
    </citation>
    <scope>NUCLEOTIDE SEQUENCE [LARGE SCALE GENOMIC DNA]</scope>
    <source>
        <tissue evidence="2">Flower</tissue>
    </source>
</reference>